<reference evidence="6" key="1">
    <citation type="journal article" date="2014" name="Int. J. Syst. Evol. Microbiol.">
        <title>Complete genome sequence of Corynebacterium casei LMG S-19264T (=DSM 44701T), isolated from a smear-ripened cheese.</title>
        <authorList>
            <consortium name="US DOE Joint Genome Institute (JGI-PGF)"/>
            <person name="Walter F."/>
            <person name="Albersmeier A."/>
            <person name="Kalinowski J."/>
            <person name="Ruckert C."/>
        </authorList>
    </citation>
    <scope>NUCLEOTIDE SEQUENCE</scope>
    <source>
        <strain evidence="6">NBRC 110071</strain>
    </source>
</reference>
<evidence type="ECO:0000259" key="5">
    <source>
        <dbReference type="Pfam" id="PF01168"/>
    </source>
</evidence>
<dbReference type="EMBL" id="BSNM01000006">
    <property type="protein sequence ID" value="GLQ30560.1"/>
    <property type="molecule type" value="Genomic_DNA"/>
</dbReference>
<dbReference type="PANTHER" id="PTHR10146:SF14">
    <property type="entry name" value="PYRIDOXAL PHOSPHATE HOMEOSTASIS PROTEIN"/>
    <property type="match status" value="1"/>
</dbReference>
<dbReference type="InterPro" id="IPR011078">
    <property type="entry name" value="PyrdxlP_homeostasis"/>
</dbReference>
<dbReference type="Pfam" id="PF01168">
    <property type="entry name" value="Ala_racemase_N"/>
    <property type="match status" value="1"/>
</dbReference>
<organism evidence="6 7">
    <name type="scientific">Litoribrevibacter albus</name>
    <dbReference type="NCBI Taxonomy" id="1473156"/>
    <lineage>
        <taxon>Bacteria</taxon>
        <taxon>Pseudomonadati</taxon>
        <taxon>Pseudomonadota</taxon>
        <taxon>Gammaproteobacteria</taxon>
        <taxon>Oceanospirillales</taxon>
        <taxon>Oceanospirillaceae</taxon>
        <taxon>Litoribrevibacter</taxon>
    </lineage>
</organism>
<dbReference type="PIRSF" id="PIRSF004848">
    <property type="entry name" value="YBL036c_PLPDEIII"/>
    <property type="match status" value="1"/>
</dbReference>
<dbReference type="FunFam" id="3.20.20.10:FF:000018">
    <property type="entry name" value="Pyridoxal phosphate homeostasis protein"/>
    <property type="match status" value="1"/>
</dbReference>
<evidence type="ECO:0000313" key="6">
    <source>
        <dbReference type="EMBL" id="GLQ30560.1"/>
    </source>
</evidence>
<dbReference type="InterPro" id="IPR001608">
    <property type="entry name" value="Ala_racemase_N"/>
</dbReference>
<dbReference type="HAMAP" id="MF_02087">
    <property type="entry name" value="PLP_homeostasis"/>
    <property type="match status" value="1"/>
</dbReference>
<evidence type="ECO:0000313" key="7">
    <source>
        <dbReference type="Proteomes" id="UP001161389"/>
    </source>
</evidence>
<keyword evidence="1 2" id="KW-0663">Pyridoxal phosphate</keyword>
<dbReference type="InterPro" id="IPR029066">
    <property type="entry name" value="PLP-binding_barrel"/>
</dbReference>
<dbReference type="SUPFAM" id="SSF51419">
    <property type="entry name" value="PLP-binding barrel"/>
    <property type="match status" value="1"/>
</dbReference>
<dbReference type="CDD" id="cd06824">
    <property type="entry name" value="PLPDE_III_Yggs_like"/>
    <property type="match status" value="1"/>
</dbReference>
<comment type="cofactor">
    <cofactor evidence="3">
        <name>pyridoxal 5'-phosphate</name>
        <dbReference type="ChEBI" id="CHEBI:597326"/>
    </cofactor>
</comment>
<evidence type="ECO:0000256" key="3">
    <source>
        <dbReference type="PIRSR" id="PIRSR004848-1"/>
    </source>
</evidence>
<reference evidence="6" key="2">
    <citation type="submission" date="2023-01" db="EMBL/GenBank/DDBJ databases">
        <title>Draft genome sequence of Litoribrevibacter albus strain NBRC 110071.</title>
        <authorList>
            <person name="Sun Q."/>
            <person name="Mori K."/>
        </authorList>
    </citation>
    <scope>NUCLEOTIDE SEQUENCE</scope>
    <source>
        <strain evidence="6">NBRC 110071</strain>
    </source>
</reference>
<evidence type="ECO:0000256" key="4">
    <source>
        <dbReference type="RuleBase" id="RU004514"/>
    </source>
</evidence>
<comment type="similarity">
    <text evidence="2 4">Belongs to the pyridoxal phosphate-binding protein YggS/PROSC family.</text>
</comment>
<dbReference type="Proteomes" id="UP001161389">
    <property type="component" value="Unassembled WGS sequence"/>
</dbReference>
<proteinExistence type="inferred from homology"/>
<accession>A0AA37S985</accession>
<evidence type="ECO:0000256" key="2">
    <source>
        <dbReference type="HAMAP-Rule" id="MF_02087"/>
    </source>
</evidence>
<dbReference type="GO" id="GO:0030170">
    <property type="term" value="F:pyridoxal phosphate binding"/>
    <property type="evidence" value="ECO:0007669"/>
    <property type="project" value="UniProtKB-UniRule"/>
</dbReference>
<dbReference type="RefSeq" id="WP_284379622.1">
    <property type="nucleotide sequence ID" value="NZ_BSNM01000006.1"/>
</dbReference>
<sequence>MTQLADRFHAITSQINTIDRPLGQSVHLLAVSKTRTSDEIKEVHQLGQKAFGENYIQEATDKIQQLKDYDIEWHFIGPLQSNKSRLAAEHFDWVHTIDRLKIAQRLSDQRPQDMPSLNVCIQVNIDQEESKSGFLAQEVIEAALKINQLPRLTLRGLMAIPKATDDPEQQRLSLSRMHDLFTSVKAALSEQNQPAEAFDTLSMGMSGDMETAIQCGATIVRIGTAIFGPRPAKTK</sequence>
<gene>
    <name evidence="6" type="primary">yggS</name>
    <name evidence="6" type="ORF">GCM10007876_10380</name>
</gene>
<dbReference type="NCBIfam" id="TIGR00044">
    <property type="entry name" value="YggS family pyridoxal phosphate-dependent enzyme"/>
    <property type="match status" value="1"/>
</dbReference>
<feature type="domain" description="Alanine racemase N-terminal" evidence="5">
    <location>
        <begin position="9"/>
        <end position="231"/>
    </location>
</feature>
<dbReference type="Gene3D" id="3.20.20.10">
    <property type="entry name" value="Alanine racemase"/>
    <property type="match status" value="1"/>
</dbReference>
<keyword evidence="7" id="KW-1185">Reference proteome</keyword>
<comment type="function">
    <text evidence="2">Pyridoxal 5'-phosphate (PLP)-binding protein, which is involved in PLP homeostasis.</text>
</comment>
<comment type="caution">
    <text evidence="6">The sequence shown here is derived from an EMBL/GenBank/DDBJ whole genome shotgun (WGS) entry which is preliminary data.</text>
</comment>
<protein>
    <recommendedName>
        <fullName evidence="2">Pyridoxal phosphate homeostasis protein</fullName>
        <shortName evidence="2">PLP homeostasis protein</shortName>
    </recommendedName>
</protein>
<feature type="modified residue" description="N6-(pyridoxal phosphate)lysine" evidence="2 3">
    <location>
        <position position="33"/>
    </location>
</feature>
<dbReference type="PANTHER" id="PTHR10146">
    <property type="entry name" value="PROLINE SYNTHETASE CO-TRANSCRIBED BACTERIAL HOMOLOG PROTEIN"/>
    <property type="match status" value="1"/>
</dbReference>
<dbReference type="AlphaFoldDB" id="A0AA37S985"/>
<evidence type="ECO:0000256" key="1">
    <source>
        <dbReference type="ARBA" id="ARBA00022898"/>
    </source>
</evidence>
<name>A0AA37S985_9GAMM</name>